<accession>A0A1G9KA95</accession>
<proteinExistence type="predicted"/>
<keyword evidence="2" id="KW-1185">Reference proteome</keyword>
<name>A0A1G9KA95_9RHOB</name>
<dbReference type="EMBL" id="FNEK01000087">
    <property type="protein sequence ID" value="SDL46354.1"/>
    <property type="molecule type" value="Genomic_DNA"/>
</dbReference>
<organism evidence="1 2">
    <name type="scientific">Aliiruegeria lutimaris</name>
    <dbReference type="NCBI Taxonomy" id="571298"/>
    <lineage>
        <taxon>Bacteria</taxon>
        <taxon>Pseudomonadati</taxon>
        <taxon>Pseudomonadota</taxon>
        <taxon>Alphaproteobacteria</taxon>
        <taxon>Rhodobacterales</taxon>
        <taxon>Roseobacteraceae</taxon>
        <taxon>Aliiruegeria</taxon>
    </lineage>
</organism>
<reference evidence="1 2" key="1">
    <citation type="submission" date="2016-10" db="EMBL/GenBank/DDBJ databases">
        <authorList>
            <person name="de Groot N.N."/>
        </authorList>
    </citation>
    <scope>NUCLEOTIDE SEQUENCE [LARGE SCALE GENOMIC DNA]</scope>
    <source>
        <strain evidence="1 2">DSM 25294</strain>
    </source>
</reference>
<protein>
    <submittedName>
        <fullName evidence="1">Uncharacterized protein</fullName>
    </submittedName>
</protein>
<dbReference type="Proteomes" id="UP000199382">
    <property type="component" value="Unassembled WGS sequence"/>
</dbReference>
<evidence type="ECO:0000313" key="2">
    <source>
        <dbReference type="Proteomes" id="UP000199382"/>
    </source>
</evidence>
<dbReference type="OrthoDB" id="7392270at2"/>
<evidence type="ECO:0000313" key="1">
    <source>
        <dbReference type="EMBL" id="SDL46354.1"/>
    </source>
</evidence>
<dbReference type="STRING" id="571298.SAMN04488026_10873"/>
<dbReference type="AlphaFoldDB" id="A0A1G9KA95"/>
<sequence>MKTRFTHRDSSTDRFVPSINASTRLSAVGLLLCAGMFASCSEPAPSGGISEPDPDLVFVRGYRSADDDCKLTGESAFTVEFLDDAADLVTCSTGSAAAATLVSETSASLVTQTNSYTLYSVPRR</sequence>
<gene>
    <name evidence="1" type="ORF">SAMN04488026_10873</name>
</gene>
<dbReference type="RefSeq" id="WP_093163621.1">
    <property type="nucleotide sequence ID" value="NZ_FNEK01000087.1"/>
</dbReference>